<protein>
    <submittedName>
        <fullName evidence="2">Beta-agarase</fullName>
    </submittedName>
</protein>
<evidence type="ECO:0000256" key="1">
    <source>
        <dbReference type="SAM" id="SignalP"/>
    </source>
</evidence>
<dbReference type="EMBL" id="QFWQ01000006">
    <property type="protein sequence ID" value="RCS29857.1"/>
    <property type="molecule type" value="Genomic_DNA"/>
</dbReference>
<sequence>MKRHAWIWLGLCGLGACHAATAPGVADLAAPDARVRISLDHVQRIGGTERAGDGVAQQRYAFQPAAQPQLVIAPASGAWDWSGQGELRLRVQNAMPWAVTLMVEIDGAADQRLQATVGVPAGPAQTLVVPLQATSPRGEGMQVGPPMPFDDRGRPTLLATTVQGALDLRKVGAVRLGMPAPQAAQTMLFGRVEVAPGAATLRDAYAGIVDRYGQYTRGRWPEKIGSDAGLRAAVQATPTAAQRAGLDAYGGRLDVQGLRKTGWFHTQKQDGRWHLVTPDGHAFFSLGVNAVITDGGRSYVEGREFMFRDLPPDSGEWAAFYGHDDNRNPEQGASRGIGYNHGRWFDFYAANLYRVDGRDWLAAWRTRALQRLQAWGFNTLGNWSDDALGQAHRLPYTRSIDIGGDYANVSSGYDYWGRMPDPFDPRFAQAAERAVIKASAGVRDDPWLLGYFADNELAWAGSGPQGHWGLALGTLAGDAKSPAKRAFIADLKASYRTPAQLAAAWGIALASWGALDATGFAAPAPSEAHPAIARDYSTWLRRYADTYFRTVAEAIRRHDPHHLFLGGRFAARTPEAVAACAAYCDVLSFNVYADLPQHGLDLAALHALDKPVLIGEFHFGSDDRGPFGKGVVPVWNEAQRGEAYAKYVAAAAADPAIVGVHWFDYADQPVTGRVLDGENSHVGLVGITDVPFGGFVEAVRAANRSAMRPHE</sequence>
<dbReference type="PROSITE" id="PS51257">
    <property type="entry name" value="PROKAR_LIPOPROTEIN"/>
    <property type="match status" value="1"/>
</dbReference>
<feature type="chain" id="PRO_5016678134" evidence="1">
    <location>
        <begin position="23"/>
        <end position="711"/>
    </location>
</feature>
<evidence type="ECO:0000313" key="3">
    <source>
        <dbReference type="Proteomes" id="UP000252387"/>
    </source>
</evidence>
<dbReference type="InterPro" id="IPR017853">
    <property type="entry name" value="GH"/>
</dbReference>
<name>A0A368KDE7_9GAMM</name>
<gene>
    <name evidence="2" type="ORF">DEO45_10955</name>
</gene>
<dbReference type="RefSeq" id="WP_114343852.1">
    <property type="nucleotide sequence ID" value="NZ_QFWQ01000006.1"/>
</dbReference>
<keyword evidence="1" id="KW-0732">Signal</keyword>
<proteinExistence type="predicted"/>
<evidence type="ECO:0000313" key="2">
    <source>
        <dbReference type="EMBL" id="RCS29857.1"/>
    </source>
</evidence>
<dbReference type="OrthoDB" id="9760450at2"/>
<comment type="caution">
    <text evidence="2">The sequence shown here is derived from an EMBL/GenBank/DDBJ whole genome shotgun (WGS) entry which is preliminary data.</text>
</comment>
<reference evidence="2 3" key="1">
    <citation type="submission" date="2018-05" db="EMBL/GenBank/DDBJ databases">
        <title>Draft genome sequence of Rhodanobacter denitrificans Yn1 isolated from gold copper mine.</title>
        <authorList>
            <person name="Yang N."/>
            <person name="Mazhar H.S."/>
            <person name="Rensing C."/>
        </authorList>
    </citation>
    <scope>NUCLEOTIDE SEQUENCE [LARGE SCALE GENOMIC DNA]</scope>
    <source>
        <strain evidence="2 3">Yn1</strain>
    </source>
</reference>
<accession>A0A368KDE7</accession>
<dbReference type="Gene3D" id="2.60.120.430">
    <property type="entry name" value="Galactose-binding lectin"/>
    <property type="match status" value="1"/>
</dbReference>
<dbReference type="SUPFAM" id="SSF51445">
    <property type="entry name" value="(Trans)glycosidases"/>
    <property type="match status" value="1"/>
</dbReference>
<dbReference type="Proteomes" id="UP000252387">
    <property type="component" value="Unassembled WGS sequence"/>
</dbReference>
<dbReference type="Gene3D" id="3.20.20.80">
    <property type="entry name" value="Glycosidases"/>
    <property type="match status" value="1"/>
</dbReference>
<keyword evidence="3" id="KW-1185">Reference proteome</keyword>
<organism evidence="2 3">
    <name type="scientific">Rhodanobacter denitrificans</name>
    <dbReference type="NCBI Taxonomy" id="666685"/>
    <lineage>
        <taxon>Bacteria</taxon>
        <taxon>Pseudomonadati</taxon>
        <taxon>Pseudomonadota</taxon>
        <taxon>Gammaproteobacteria</taxon>
        <taxon>Lysobacterales</taxon>
        <taxon>Rhodanobacteraceae</taxon>
        <taxon>Rhodanobacter</taxon>
    </lineage>
</organism>
<feature type="signal peptide" evidence="1">
    <location>
        <begin position="1"/>
        <end position="22"/>
    </location>
</feature>
<dbReference type="AlphaFoldDB" id="A0A368KDE7"/>